<evidence type="ECO:0000259" key="14">
    <source>
        <dbReference type="Pfam" id="PF00508"/>
    </source>
</evidence>
<feature type="compositionally biased region" description="Low complexity" evidence="13">
    <location>
        <begin position="237"/>
        <end position="251"/>
    </location>
</feature>
<evidence type="ECO:0000256" key="7">
    <source>
        <dbReference type="ARBA" id="ARBA00022705"/>
    </source>
</evidence>
<dbReference type="InterPro" id="IPR001866">
    <property type="entry name" value="PPV_E2_N"/>
</dbReference>
<dbReference type="HAMAP" id="MF_04001">
    <property type="entry name" value="PPV_E2"/>
    <property type="match status" value="1"/>
</dbReference>
<dbReference type="GO" id="GO:0039693">
    <property type="term" value="P:viral DNA genome replication"/>
    <property type="evidence" value="ECO:0007669"/>
    <property type="project" value="UniProtKB-UniRule"/>
</dbReference>
<keyword evidence="9 12" id="KW-0238">DNA-binding</keyword>
<dbReference type="InterPro" id="IPR042504">
    <property type="entry name" value="Regulatory_protein_E2_N_2"/>
</dbReference>
<keyword evidence="5 12" id="KW-0597">Phosphoprotein</keyword>
<evidence type="ECO:0000256" key="12">
    <source>
        <dbReference type="HAMAP-Rule" id="MF_04001"/>
    </source>
</evidence>
<feature type="compositionally biased region" description="Gly residues" evidence="13">
    <location>
        <begin position="269"/>
        <end position="284"/>
    </location>
</feature>
<evidence type="ECO:0000256" key="10">
    <source>
        <dbReference type="ARBA" id="ARBA00023159"/>
    </source>
</evidence>
<comment type="subunit">
    <text evidence="12">Binds DNA as homodimer. Interacts with protein E1; this interaction greatly increases E1 DNA-binding activity. Interacts with protein L1; this interaction enhances E2-dependent replication and transcription activation. Interacts with protein L2; this interaction inhibits E2 transcriptional activity but not DNA replication function E2. Interacts with protein E7; this interaction inhibits E7 oncogenic activity. Interacts with host TAF1; this interaction modulates E2-dependent transcriptional regulation. Interacts with host BRD4; this interaction mediates E2 transcriptional activation function. Additionally, the interaction with host BRD4 on mitotic chromosomes mediates tethering of the viral genome. Interacts with host TOPBP1; this interaction is required for optimal viral DNA replication.</text>
</comment>
<evidence type="ECO:0000256" key="9">
    <source>
        <dbReference type="ARBA" id="ARBA00023125"/>
    </source>
</evidence>
<gene>
    <name evidence="12 16" type="primary">E2</name>
</gene>
<dbReference type="Gene3D" id="2.170.200.10">
    <property type="entry name" value="Papillomavirus E2 early protein domain"/>
    <property type="match status" value="1"/>
</dbReference>
<comment type="caution">
    <text evidence="12">Lacks conserved residue(s) required for the propagation of feature annotation.</text>
</comment>
<evidence type="ECO:0000313" key="16">
    <source>
        <dbReference type="EMBL" id="AOP12498.1"/>
    </source>
</evidence>
<evidence type="ECO:0000256" key="4">
    <source>
        <dbReference type="ARBA" id="ARBA00022518"/>
    </source>
</evidence>
<keyword evidence="8 12" id="KW-0805">Transcription regulation</keyword>
<evidence type="ECO:0000256" key="2">
    <source>
        <dbReference type="ARBA" id="ARBA00007794"/>
    </source>
</evidence>
<dbReference type="GO" id="GO:0003700">
    <property type="term" value="F:DNA-binding transcription factor activity"/>
    <property type="evidence" value="ECO:0007669"/>
    <property type="project" value="UniProtKB-UniRule"/>
</dbReference>
<feature type="compositionally biased region" description="Low complexity" evidence="13">
    <location>
        <begin position="334"/>
        <end position="348"/>
    </location>
</feature>
<dbReference type="Gene3D" id="1.10.287.30">
    <property type="entry name" value="E2 (early) protein, N terminal domain, subdomain 1"/>
    <property type="match status" value="1"/>
</dbReference>
<dbReference type="EMBL" id="KX599536">
    <property type="protein sequence ID" value="AOP12498.1"/>
    <property type="molecule type" value="Genomic_DNA"/>
</dbReference>
<evidence type="ECO:0000256" key="13">
    <source>
        <dbReference type="SAM" id="MobiDB-lite"/>
    </source>
</evidence>
<evidence type="ECO:0000256" key="6">
    <source>
        <dbReference type="ARBA" id="ARBA00022562"/>
    </source>
</evidence>
<keyword evidence="6 12" id="KW-1048">Host nucleus</keyword>
<comment type="subcellular location">
    <subcellularLocation>
        <location evidence="1 12">Host nucleus</location>
    </subcellularLocation>
</comment>
<feature type="domain" description="Papillomavirus E2 C-terminal" evidence="15">
    <location>
        <begin position="408"/>
        <end position="487"/>
    </location>
</feature>
<evidence type="ECO:0000256" key="8">
    <source>
        <dbReference type="ARBA" id="ARBA00023015"/>
    </source>
</evidence>
<feature type="domain" description="Papillomavirus E2 N-terminal" evidence="14">
    <location>
        <begin position="2"/>
        <end position="199"/>
    </location>
</feature>
<reference evidence="16" key="1">
    <citation type="submission" date="2016-07" db="EMBL/GenBank/DDBJ databases">
        <authorList>
            <person name="Tisza M.J."/>
            <person name="Yuan H."/>
            <person name="Richard S."/>
            <person name="Buck C.B."/>
        </authorList>
    </citation>
    <scope>NUCLEOTIDE SEQUENCE [LARGE SCALE GENOMIC DNA]</scope>
    <source>
        <strain evidence="16">Tvmb1</strain>
    </source>
</reference>
<evidence type="ECO:0000259" key="15">
    <source>
        <dbReference type="Pfam" id="PF00511"/>
    </source>
</evidence>
<dbReference type="GO" id="GO:0003677">
    <property type="term" value="F:DNA binding"/>
    <property type="evidence" value="ECO:0007669"/>
    <property type="project" value="UniProtKB-UniRule"/>
</dbReference>
<dbReference type="InterPro" id="IPR012677">
    <property type="entry name" value="Nucleotide-bd_a/b_plait_sf"/>
</dbReference>
<feature type="compositionally biased region" description="Polar residues" evidence="13">
    <location>
        <begin position="221"/>
        <end position="236"/>
    </location>
</feature>
<dbReference type="GO" id="GO:0006275">
    <property type="term" value="P:regulation of DNA replication"/>
    <property type="evidence" value="ECO:0007669"/>
    <property type="project" value="UniProtKB-UniRule"/>
</dbReference>
<dbReference type="InterPro" id="IPR035975">
    <property type="entry name" value="E2/EBNA1_C_sf"/>
</dbReference>
<dbReference type="InterPro" id="IPR000427">
    <property type="entry name" value="Papillomavirus_E2_C"/>
</dbReference>
<feature type="region of interest" description="Disordered" evidence="13">
    <location>
        <begin position="202"/>
        <end position="405"/>
    </location>
</feature>
<dbReference type="GO" id="GO:0006260">
    <property type="term" value="P:DNA replication"/>
    <property type="evidence" value="ECO:0007669"/>
    <property type="project" value="UniProtKB-KW"/>
</dbReference>
<dbReference type="GO" id="GO:0042025">
    <property type="term" value="C:host cell nucleus"/>
    <property type="evidence" value="ECO:0007669"/>
    <property type="project" value="UniProtKB-SubCell"/>
</dbReference>
<dbReference type="Pfam" id="PF00508">
    <property type="entry name" value="PPV_E2_N"/>
    <property type="match status" value="1"/>
</dbReference>
<dbReference type="InterPro" id="IPR042503">
    <property type="entry name" value="Regulatory_protein_E2_N_1"/>
</dbReference>
<organism evidence="16">
    <name type="scientific">Canis familiaris papillomavirus 19</name>
    <dbReference type="NCBI Taxonomy" id="2759773"/>
    <lineage>
        <taxon>Viruses</taxon>
        <taxon>Monodnaviria</taxon>
        <taxon>Shotokuvirae</taxon>
        <taxon>Cossaviricota</taxon>
        <taxon>Papovaviricetes</taxon>
        <taxon>Zurhausenvirales</taxon>
        <taxon>Papillomaviridae</taxon>
        <taxon>Firstpapillomavirinae</taxon>
        <taxon>Taupapillomavirus</taxon>
        <taxon>Taupapillomavirus 1</taxon>
    </lineage>
</organism>
<dbReference type="GO" id="GO:0006351">
    <property type="term" value="P:DNA-templated transcription"/>
    <property type="evidence" value="ECO:0007669"/>
    <property type="project" value="UniProtKB-UniRule"/>
</dbReference>
<comment type="similarity">
    <text evidence="12">Belongs to the papillomaviridae E2 protein family.</text>
</comment>
<accession>A0A1C9J6Q3</accession>
<keyword evidence="10 12" id="KW-0010">Activator</keyword>
<dbReference type="InterPro" id="IPR036050">
    <property type="entry name" value="Regulatory_protein_E2_N"/>
</dbReference>
<dbReference type="Pfam" id="PF00511">
    <property type="entry name" value="PPV_E2_C"/>
    <property type="match status" value="1"/>
</dbReference>
<evidence type="ECO:0000256" key="11">
    <source>
        <dbReference type="ARBA" id="ARBA00023163"/>
    </source>
</evidence>
<proteinExistence type="inferred from homology"/>
<evidence type="ECO:0000256" key="1">
    <source>
        <dbReference type="ARBA" id="ARBA00004147"/>
    </source>
</evidence>
<dbReference type="GO" id="GO:0000166">
    <property type="term" value="F:nucleotide binding"/>
    <property type="evidence" value="ECO:0007669"/>
    <property type="project" value="UniProtKB-UniRule"/>
</dbReference>
<name>A0A1C9J6Q3_9PAPI</name>
<sequence length="490" mass="54035">MMESLGRRFDVLQDVMLLHYEKGSKRLTDQISYWEAVRRENAILHYARKHRIIRLGYTPVPATATSEAAAKTAIRMTLLLTSLNESPYKDEPWTMSDTSVEMLQVEPQGCFKKRGCTVTVMFDGDPDNTFPYTSWGDIYYQNLEDKWIKTEGKVDHDGLYYNDEDGEKIYYQSFAKDALRFGTKKMWKVFYKSAVLSALVSSSGQPAPDWSQDWSGEGGSEAQNTTVSTASTGNRQPASSDSPGSSGPSAGSDHRPGGESRPNNSGGQEAAGGGGGGRGRGRPTGGQKFRAVPFSVWGQGSQKRKREASPDRESVQARGGGGGGQREPTHPTDRSPSPTDSPRLPRLSTPGSIPRPRGGGCQWTPGNRGPPRLSPAFPYKEIRGRCGGYEGQPERPSGSAEEENRPTPVLIFRGDGNAQKCWRRRLRLRHSALYMGVSTGFSWTIPQGPNKVGRHRMLIAFYSEEQRQQFLDAVTVPRGMEYSYGSLDSI</sequence>
<comment type="function">
    <text evidence="12">Plays a role in the initiation of viral DNA replication. A dimer of E2 interacts with a dimer of E1 in order to improve specificity of E1 DNA binding activity. Once the complex recognizes and binds DNA at specific sites, the E2 dimer is removed from DNA. E2 also regulates viral transcription through binding to the E2RE response element (5'-ACCNNNNNNGGT-3') present in multiple copies in the regulatory regions of the viral genome. Activates or represses transcription depending on E2RE's position with regards to proximal promoter elements including the TATA-box. Repression occurs by sterically hindering the assembly of the transcription initiation complex.</text>
</comment>
<keyword evidence="11 12" id="KW-0804">Transcription</keyword>
<dbReference type="SUPFAM" id="SSF54957">
    <property type="entry name" value="Viral DNA-binding domain"/>
    <property type="match status" value="1"/>
</dbReference>
<dbReference type="Gene3D" id="3.30.70.330">
    <property type="match status" value="1"/>
</dbReference>
<dbReference type="SUPFAM" id="SSF51332">
    <property type="entry name" value="E2 regulatory, transactivation domain"/>
    <property type="match status" value="1"/>
</dbReference>
<comment type="similarity">
    <text evidence="2">Belongs to the papillomaviridae E8^E2C protein family.</text>
</comment>
<comment type="PTM">
    <text evidence="12">Phosphorylated.</text>
</comment>
<evidence type="ECO:0000256" key="5">
    <source>
        <dbReference type="ARBA" id="ARBA00022553"/>
    </source>
</evidence>
<evidence type="ECO:0000256" key="3">
    <source>
        <dbReference type="ARBA" id="ARBA00022491"/>
    </source>
</evidence>
<dbReference type="InterPro" id="IPR033668">
    <property type="entry name" value="Reg_prot_E2"/>
</dbReference>
<protein>
    <recommendedName>
        <fullName evidence="12">Regulatory protein E2</fullName>
    </recommendedName>
</protein>
<dbReference type="Proteomes" id="UP000247265">
    <property type="component" value="Segment"/>
</dbReference>
<keyword evidence="3 12" id="KW-0678">Repressor</keyword>
<keyword evidence="4 12" id="KW-0244">Early protein</keyword>
<feature type="region of interest" description="DNA-binding domain" evidence="12">
    <location>
        <begin position="406"/>
        <end position="490"/>
    </location>
</feature>
<keyword evidence="7 12" id="KW-0235">DNA replication</keyword>